<comment type="caution">
    <text evidence="3">The sequence shown here is derived from an EMBL/GenBank/DDBJ whole genome shotgun (WGS) entry which is preliminary data.</text>
</comment>
<feature type="domain" description="DUF6534" evidence="2">
    <location>
        <begin position="165"/>
        <end position="251"/>
    </location>
</feature>
<keyword evidence="4" id="KW-1185">Reference proteome</keyword>
<keyword evidence="1" id="KW-0472">Membrane</keyword>
<reference evidence="3" key="1">
    <citation type="submission" date="2020-11" db="EMBL/GenBank/DDBJ databases">
        <authorList>
            <consortium name="DOE Joint Genome Institute"/>
            <person name="Ahrendt S."/>
            <person name="Riley R."/>
            <person name="Andreopoulos W."/>
            <person name="Labutti K."/>
            <person name="Pangilinan J."/>
            <person name="Ruiz-Duenas F.J."/>
            <person name="Barrasa J.M."/>
            <person name="Sanchez-Garcia M."/>
            <person name="Camarero S."/>
            <person name="Miyauchi S."/>
            <person name="Serrano A."/>
            <person name="Linde D."/>
            <person name="Babiker R."/>
            <person name="Drula E."/>
            <person name="Ayuso-Fernandez I."/>
            <person name="Pacheco R."/>
            <person name="Padilla G."/>
            <person name="Ferreira P."/>
            <person name="Barriuso J."/>
            <person name="Kellner H."/>
            <person name="Castanera R."/>
            <person name="Alfaro M."/>
            <person name="Ramirez L."/>
            <person name="Pisabarro A.G."/>
            <person name="Kuo A."/>
            <person name="Tritt A."/>
            <person name="Lipzen A."/>
            <person name="He G."/>
            <person name="Yan M."/>
            <person name="Ng V."/>
            <person name="Cullen D."/>
            <person name="Martin F."/>
            <person name="Rosso M.-N."/>
            <person name="Henrissat B."/>
            <person name="Hibbett D."/>
            <person name="Martinez A.T."/>
            <person name="Grigoriev I.V."/>
        </authorList>
    </citation>
    <scope>NUCLEOTIDE SEQUENCE</scope>
    <source>
        <strain evidence="3">AH 40177</strain>
    </source>
</reference>
<name>A0A9P5P5A2_9AGAR</name>
<dbReference type="EMBL" id="JADNRY010000324">
    <property type="protein sequence ID" value="KAF9059114.1"/>
    <property type="molecule type" value="Genomic_DNA"/>
</dbReference>
<evidence type="ECO:0000259" key="2">
    <source>
        <dbReference type="Pfam" id="PF20152"/>
    </source>
</evidence>
<dbReference type="PANTHER" id="PTHR40465:SF1">
    <property type="entry name" value="DUF6534 DOMAIN-CONTAINING PROTEIN"/>
    <property type="match status" value="1"/>
</dbReference>
<feature type="transmembrane region" description="Helical" evidence="1">
    <location>
        <begin position="157"/>
        <end position="179"/>
    </location>
</feature>
<feature type="transmembrane region" description="Helical" evidence="1">
    <location>
        <begin position="46"/>
        <end position="70"/>
    </location>
</feature>
<organism evidence="3 4">
    <name type="scientific">Rhodocollybia butyracea</name>
    <dbReference type="NCBI Taxonomy" id="206335"/>
    <lineage>
        <taxon>Eukaryota</taxon>
        <taxon>Fungi</taxon>
        <taxon>Dikarya</taxon>
        <taxon>Basidiomycota</taxon>
        <taxon>Agaricomycotina</taxon>
        <taxon>Agaricomycetes</taxon>
        <taxon>Agaricomycetidae</taxon>
        <taxon>Agaricales</taxon>
        <taxon>Marasmiineae</taxon>
        <taxon>Omphalotaceae</taxon>
        <taxon>Rhodocollybia</taxon>
    </lineage>
</organism>
<evidence type="ECO:0000313" key="3">
    <source>
        <dbReference type="EMBL" id="KAF9059114.1"/>
    </source>
</evidence>
<keyword evidence="1" id="KW-0812">Transmembrane</keyword>
<dbReference type="Proteomes" id="UP000772434">
    <property type="component" value="Unassembled WGS sequence"/>
</dbReference>
<dbReference type="OrthoDB" id="3066090at2759"/>
<dbReference type="InterPro" id="IPR045339">
    <property type="entry name" value="DUF6534"/>
</dbReference>
<feature type="transmembrane region" description="Helical" evidence="1">
    <location>
        <begin position="225"/>
        <end position="246"/>
    </location>
</feature>
<proteinExistence type="predicted"/>
<evidence type="ECO:0000313" key="4">
    <source>
        <dbReference type="Proteomes" id="UP000772434"/>
    </source>
</evidence>
<keyword evidence="1" id="KW-1133">Transmembrane helix</keyword>
<evidence type="ECO:0000256" key="1">
    <source>
        <dbReference type="SAM" id="Phobius"/>
    </source>
</evidence>
<dbReference type="Pfam" id="PF20152">
    <property type="entry name" value="DUF6534"/>
    <property type="match status" value="1"/>
</dbReference>
<gene>
    <name evidence="3" type="ORF">BDP27DRAFT_1302891</name>
</gene>
<protein>
    <recommendedName>
        <fullName evidence="2">DUF6534 domain-containing protein</fullName>
    </recommendedName>
</protein>
<accession>A0A9P5P5A2</accession>
<feature type="transmembrane region" description="Helical" evidence="1">
    <location>
        <begin position="90"/>
        <end position="112"/>
    </location>
</feature>
<feature type="transmembrane region" description="Helical" evidence="1">
    <location>
        <begin position="119"/>
        <end position="137"/>
    </location>
</feature>
<dbReference type="PANTHER" id="PTHR40465">
    <property type="entry name" value="CHROMOSOME 1, WHOLE GENOME SHOTGUN SEQUENCE"/>
    <property type="match status" value="1"/>
</dbReference>
<feature type="transmembrane region" description="Helical" evidence="1">
    <location>
        <begin position="200"/>
        <end position="219"/>
    </location>
</feature>
<sequence>MVSPLAPTYGAWLVSVWFATILYGVGLLQTWLYFHWYSSDHWGVRLTVVALILLETLHISFLFASTYNSFVNNFGNASTIFMVTWLDSAQLLAGYLSAFIVQSYFAWCLFLLNKKQKKVTLLIMALALAQIGAGLAQTINITVLGTLLKIEATKPALIFQSAATLSCDAVITIALYLTLRSKRTGMDSTNTLLQKLTVIAVNRGAFTTLGAAVNMTLFLALPGTFYYLLGLMTSSKLYLNSMLATLNTRQHIKQTAHDSERAWNSIHLAGLSTVPNGTGTTMLTAYNSEDTKSNRILNGSLVENMI</sequence>
<dbReference type="AlphaFoldDB" id="A0A9P5P5A2"/>
<feature type="transmembrane region" description="Helical" evidence="1">
    <location>
        <begin position="12"/>
        <end position="34"/>
    </location>
</feature>